<dbReference type="PANTHER" id="PTHR43586">
    <property type="entry name" value="CYSTEINE DESULFURASE"/>
    <property type="match status" value="1"/>
</dbReference>
<dbReference type="Gene3D" id="3.90.1150.10">
    <property type="entry name" value="Aspartate Aminotransferase, domain 1"/>
    <property type="match status" value="1"/>
</dbReference>
<dbReference type="InterPro" id="IPR015422">
    <property type="entry name" value="PyrdxlP-dep_Trfase_small"/>
</dbReference>
<evidence type="ECO:0000256" key="3">
    <source>
        <dbReference type="ARBA" id="ARBA00012239"/>
    </source>
</evidence>
<accession>A0ABR5PZB4</accession>
<keyword evidence="9" id="KW-1185">Reference proteome</keyword>
<dbReference type="PANTHER" id="PTHR43586:SF4">
    <property type="entry name" value="ISOPENICILLIN N EPIMERASE"/>
    <property type="match status" value="1"/>
</dbReference>
<comment type="caution">
    <text evidence="8">The sequence shown here is derived from an EMBL/GenBank/DDBJ whole genome shotgun (WGS) entry which is preliminary data.</text>
</comment>
<dbReference type="InterPro" id="IPR020578">
    <property type="entry name" value="Aminotrans_V_PyrdxlP_BS"/>
</dbReference>
<protein>
    <recommendedName>
        <fullName evidence="3">cysteine desulfurase</fullName>
        <ecNumber evidence="3">2.8.1.7</ecNumber>
    </recommendedName>
</protein>
<evidence type="ECO:0000313" key="9">
    <source>
        <dbReference type="Proteomes" id="UP000051927"/>
    </source>
</evidence>
<evidence type="ECO:0000259" key="7">
    <source>
        <dbReference type="Pfam" id="PF00266"/>
    </source>
</evidence>
<proteinExistence type="inferred from homology"/>
<evidence type="ECO:0000256" key="5">
    <source>
        <dbReference type="ARBA" id="ARBA00050776"/>
    </source>
</evidence>
<gene>
    <name evidence="8" type="ORF">IV60_GL001130</name>
</gene>
<evidence type="ECO:0000313" key="8">
    <source>
        <dbReference type="EMBL" id="KRO01884.1"/>
    </source>
</evidence>
<dbReference type="EMBL" id="JQCP01000003">
    <property type="protein sequence ID" value="KRO01884.1"/>
    <property type="molecule type" value="Genomic_DNA"/>
</dbReference>
<comment type="catalytic activity">
    <reaction evidence="5">
        <text>(sulfur carrier)-H + L-cysteine = (sulfur carrier)-SH + L-alanine</text>
        <dbReference type="Rhea" id="RHEA:43892"/>
        <dbReference type="Rhea" id="RHEA-COMP:14737"/>
        <dbReference type="Rhea" id="RHEA-COMP:14739"/>
        <dbReference type="ChEBI" id="CHEBI:29917"/>
        <dbReference type="ChEBI" id="CHEBI:35235"/>
        <dbReference type="ChEBI" id="CHEBI:57972"/>
        <dbReference type="ChEBI" id="CHEBI:64428"/>
        <dbReference type="EC" id="2.8.1.7"/>
    </reaction>
</comment>
<dbReference type="InterPro" id="IPR015424">
    <property type="entry name" value="PyrdxlP-dep_Trfase"/>
</dbReference>
<keyword evidence="4" id="KW-0663">Pyridoxal phosphate</keyword>
<dbReference type="GeneID" id="84905016"/>
<dbReference type="Pfam" id="PF00266">
    <property type="entry name" value="Aminotran_5"/>
    <property type="match status" value="1"/>
</dbReference>
<dbReference type="SUPFAM" id="SSF53383">
    <property type="entry name" value="PLP-dependent transferases"/>
    <property type="match status" value="1"/>
</dbReference>
<dbReference type="RefSeq" id="WP_003150435.1">
    <property type="nucleotide sequence ID" value="NZ_JQCP01000003.1"/>
</dbReference>
<organism evidence="8 9">
    <name type="scientific">Lancefieldella rimae</name>
    <dbReference type="NCBI Taxonomy" id="1383"/>
    <lineage>
        <taxon>Bacteria</taxon>
        <taxon>Bacillati</taxon>
        <taxon>Actinomycetota</taxon>
        <taxon>Coriobacteriia</taxon>
        <taxon>Coriobacteriales</taxon>
        <taxon>Atopobiaceae</taxon>
        <taxon>Lancefieldella</taxon>
    </lineage>
</organism>
<dbReference type="InterPro" id="IPR000192">
    <property type="entry name" value="Aminotrans_V_dom"/>
</dbReference>
<comment type="similarity">
    <text evidence="2">Belongs to the class-V pyridoxal-phosphate-dependent aminotransferase family. Csd subfamily.</text>
</comment>
<dbReference type="EC" id="2.8.1.7" evidence="3"/>
<feature type="domain" description="Aminotransferase class V" evidence="7">
    <location>
        <begin position="2"/>
        <end position="378"/>
    </location>
</feature>
<comment type="cofactor">
    <cofactor evidence="1 6">
        <name>pyridoxal 5'-phosphate</name>
        <dbReference type="ChEBI" id="CHEBI:597326"/>
    </cofactor>
</comment>
<evidence type="ECO:0000256" key="2">
    <source>
        <dbReference type="ARBA" id="ARBA00010447"/>
    </source>
</evidence>
<dbReference type="PROSITE" id="PS00595">
    <property type="entry name" value="AA_TRANSFER_CLASS_5"/>
    <property type="match status" value="1"/>
</dbReference>
<evidence type="ECO:0000256" key="6">
    <source>
        <dbReference type="RuleBase" id="RU004504"/>
    </source>
</evidence>
<name>A0ABR5PZB4_9ACTN</name>
<dbReference type="Proteomes" id="UP000051927">
    <property type="component" value="Unassembled WGS sequence"/>
</dbReference>
<dbReference type="InterPro" id="IPR015421">
    <property type="entry name" value="PyrdxlP-dep_Trfase_major"/>
</dbReference>
<sequence>MIYLNCAATSYMRPPCVVDAVSCALCSLGSTGRGAAAAELDAARAVMVARERLASLLGFSHPERVVFTANATDALNKAILGIVKSGDHVVATDWDHNSVLRPLYRLREKHGVNVDFVPADRQGRLDWSAFERLVTFGTKLVVVTHASNLTGNVCDLTRAVAIAHAAGALLLVDTAQTAGSFRIDFDGLGLDLLACTGHKALMGPQGTGALLVGPHVDLEAVVQGGTGVLSFEKGMPERYPEHLEAGTLNGHGIAGLSAAVAFIAEQGVDTIHAHDLALTKRFVAGVRRIPGVVLYGDYPDDLAILDGSKPNCDHAPVVTLNLAGWTSSELAETLDMNYGIAVRAGAHCAPRMHRALGTQETGAVRFSFGFYTTEDETDTALSALFELAKEMR</sequence>
<evidence type="ECO:0000256" key="4">
    <source>
        <dbReference type="ARBA" id="ARBA00022898"/>
    </source>
</evidence>
<dbReference type="Gene3D" id="3.40.640.10">
    <property type="entry name" value="Type I PLP-dependent aspartate aminotransferase-like (Major domain)"/>
    <property type="match status" value="1"/>
</dbReference>
<dbReference type="PIRSF" id="PIRSF005572">
    <property type="entry name" value="NifS"/>
    <property type="match status" value="1"/>
</dbReference>
<reference evidence="8 9" key="1">
    <citation type="journal article" date="2015" name="Genome Announc.">
        <title>Expanding the biotechnology potential of lactobacilli through comparative genomics of 213 strains and associated genera.</title>
        <authorList>
            <person name="Sun Z."/>
            <person name="Harris H.M."/>
            <person name="McCann A."/>
            <person name="Guo C."/>
            <person name="Argimon S."/>
            <person name="Zhang W."/>
            <person name="Yang X."/>
            <person name="Jeffery I.B."/>
            <person name="Cooney J.C."/>
            <person name="Kagawa T.F."/>
            <person name="Liu W."/>
            <person name="Song Y."/>
            <person name="Salvetti E."/>
            <person name="Wrobel A."/>
            <person name="Rasinkangas P."/>
            <person name="Parkhill J."/>
            <person name="Rea M.C."/>
            <person name="O'Sullivan O."/>
            <person name="Ritari J."/>
            <person name="Douillard F.P."/>
            <person name="Paul Ross R."/>
            <person name="Yang R."/>
            <person name="Briner A.E."/>
            <person name="Felis G.E."/>
            <person name="de Vos W.M."/>
            <person name="Barrangou R."/>
            <person name="Klaenhammer T.R."/>
            <person name="Caufield P.W."/>
            <person name="Cui Y."/>
            <person name="Zhang H."/>
            <person name="O'Toole P.W."/>
        </authorList>
    </citation>
    <scope>NUCLEOTIDE SEQUENCE [LARGE SCALE GENOMIC DNA]</scope>
    <source>
        <strain evidence="8 9">DSM 7090</strain>
    </source>
</reference>
<dbReference type="InterPro" id="IPR016454">
    <property type="entry name" value="Cysteine_dSase"/>
</dbReference>
<evidence type="ECO:0000256" key="1">
    <source>
        <dbReference type="ARBA" id="ARBA00001933"/>
    </source>
</evidence>